<keyword evidence="12" id="KW-0325">Glycoprotein</keyword>
<evidence type="ECO:0000256" key="1">
    <source>
        <dbReference type="ARBA" id="ARBA00002381"/>
    </source>
</evidence>
<keyword evidence="5" id="KW-0732">Signal</keyword>
<sequence>CPAPPVTEFADVTADMYALGTRLYYKCDSGYKRNKGQYMGIECKRSEHGASWEYAIFQCIEKKDSFSAAPRKDLDFTQKPENKSEPPAPQIHENPSEFGQKGFCGPPKTMPHASLSSDKRYHLGQVLHFECQSGFDKRLPTSGTISCKEVNGKITWTPLEMRCTNDS</sequence>
<feature type="domain" description="Sushi" evidence="16">
    <location>
        <begin position="102"/>
        <end position="165"/>
    </location>
</feature>
<dbReference type="PANTHER" id="PTHR10573">
    <property type="entry name" value="INTERLEUKIN-2 RECEPTOR ALPHA CHAIN"/>
    <property type="match status" value="1"/>
</dbReference>
<comment type="caution">
    <text evidence="17">The sequence shown here is derived from an EMBL/GenBank/DDBJ whole genome shotgun (WGS) entry which is preliminary data.</text>
</comment>
<keyword evidence="4" id="KW-0812">Transmembrane</keyword>
<dbReference type="GO" id="GO:0006954">
    <property type="term" value="P:inflammatory response"/>
    <property type="evidence" value="ECO:0007669"/>
    <property type="project" value="TreeGrafter"/>
</dbReference>
<feature type="compositionally biased region" description="Basic and acidic residues" evidence="15">
    <location>
        <begin position="70"/>
        <end position="84"/>
    </location>
</feature>
<dbReference type="PANTHER" id="PTHR10573:SF0">
    <property type="entry name" value="INTERLEUKIN-2 RECEPTOR SUBUNIT ALPHA"/>
    <property type="match status" value="1"/>
</dbReference>
<evidence type="ECO:0000256" key="6">
    <source>
        <dbReference type="ARBA" id="ARBA00022737"/>
    </source>
</evidence>
<dbReference type="AlphaFoldDB" id="A0A850X3X9"/>
<evidence type="ECO:0000256" key="3">
    <source>
        <dbReference type="ARBA" id="ARBA00013445"/>
    </source>
</evidence>
<dbReference type="Pfam" id="PF00084">
    <property type="entry name" value="Sushi"/>
    <property type="match status" value="2"/>
</dbReference>
<evidence type="ECO:0000256" key="4">
    <source>
        <dbReference type="ARBA" id="ARBA00022692"/>
    </source>
</evidence>
<keyword evidence="9" id="KW-0472">Membrane</keyword>
<keyword evidence="6" id="KW-0677">Repeat</keyword>
<keyword evidence="14" id="KW-0768">Sushi</keyword>
<evidence type="ECO:0000256" key="12">
    <source>
        <dbReference type="ARBA" id="ARBA00023180"/>
    </source>
</evidence>
<comment type="subunit">
    <text evidence="13">Non-covalent dimer of an alpha and a beta subunit. IL2R exists in 3 different forms: a high affinity dimer, an intermediate affinity monomer (beta subunit), and a low affinity monomer (alpha subunit). The high and intermediate affinity forms also associate with a gamma subunit.</text>
</comment>
<dbReference type="Proteomes" id="UP000653271">
    <property type="component" value="Unassembled WGS sequence"/>
</dbReference>
<comment type="caution">
    <text evidence="14">Lacks conserved residue(s) required for the propagation of feature annotation.</text>
</comment>
<feature type="non-terminal residue" evidence="17">
    <location>
        <position position="167"/>
    </location>
</feature>
<evidence type="ECO:0000256" key="13">
    <source>
        <dbReference type="ARBA" id="ARBA00025938"/>
    </source>
</evidence>
<comment type="function">
    <text evidence="1">Receptor for interleukin-2. The receptor is involved in the regulation of immune tolerance by controlling regulatory T cells (TREGs) activity. TREGs suppress the activation and expansion of autoreactive T-cells.</text>
</comment>
<dbReference type="OrthoDB" id="9944172at2759"/>
<dbReference type="EMBL" id="WAAB01008655">
    <property type="protein sequence ID" value="NWH73613.1"/>
    <property type="molecule type" value="Genomic_DNA"/>
</dbReference>
<evidence type="ECO:0000256" key="7">
    <source>
        <dbReference type="ARBA" id="ARBA00022859"/>
    </source>
</evidence>
<keyword evidence="18" id="KW-1185">Reference proteome</keyword>
<dbReference type="SUPFAM" id="SSF57535">
    <property type="entry name" value="Complement control module/SCR domain"/>
    <property type="match status" value="2"/>
</dbReference>
<evidence type="ECO:0000256" key="14">
    <source>
        <dbReference type="PROSITE-ProRule" id="PRU00302"/>
    </source>
</evidence>
<evidence type="ECO:0000259" key="16">
    <source>
        <dbReference type="PROSITE" id="PS50923"/>
    </source>
</evidence>
<comment type="subcellular location">
    <subcellularLocation>
        <location evidence="2">Membrane</location>
        <topology evidence="2">Single-pass type I membrane protein</topology>
    </subcellularLocation>
</comment>
<name>A0A850X3X9_PIACA</name>
<feature type="domain" description="Sushi" evidence="16">
    <location>
        <begin position="1"/>
        <end position="61"/>
    </location>
</feature>
<gene>
    <name evidence="17" type="primary">Il2ra</name>
    <name evidence="17" type="ORF">PIACAY_R09731</name>
</gene>
<protein>
    <recommendedName>
        <fullName evidence="3">Interleukin-2 receptor subunit alpha</fullName>
    </recommendedName>
</protein>
<organism evidence="17 18">
    <name type="scientific">Piaya cayana</name>
    <name type="common">Common squirrel cuckoo</name>
    <dbReference type="NCBI Taxonomy" id="33601"/>
    <lineage>
        <taxon>Eukaryota</taxon>
        <taxon>Metazoa</taxon>
        <taxon>Chordata</taxon>
        <taxon>Craniata</taxon>
        <taxon>Vertebrata</taxon>
        <taxon>Euteleostomi</taxon>
        <taxon>Archelosauria</taxon>
        <taxon>Archosauria</taxon>
        <taxon>Dinosauria</taxon>
        <taxon>Saurischia</taxon>
        <taxon>Theropoda</taxon>
        <taxon>Coelurosauria</taxon>
        <taxon>Aves</taxon>
        <taxon>Neognathae</taxon>
        <taxon>Neoaves</taxon>
        <taxon>Otidimorphae</taxon>
        <taxon>Cuculiformes</taxon>
        <taxon>Coccyzidae</taxon>
        <taxon>Piaya</taxon>
    </lineage>
</organism>
<evidence type="ECO:0000256" key="9">
    <source>
        <dbReference type="ARBA" id="ARBA00023136"/>
    </source>
</evidence>
<proteinExistence type="predicted"/>
<evidence type="ECO:0000256" key="15">
    <source>
        <dbReference type="SAM" id="MobiDB-lite"/>
    </source>
</evidence>
<dbReference type="SMART" id="SM00032">
    <property type="entry name" value="CCP"/>
    <property type="match status" value="2"/>
</dbReference>
<dbReference type="Gene3D" id="2.10.70.10">
    <property type="entry name" value="Complement Module, domain 1"/>
    <property type="match status" value="2"/>
</dbReference>
<dbReference type="InterPro" id="IPR035976">
    <property type="entry name" value="Sushi/SCR/CCP_sf"/>
</dbReference>
<evidence type="ECO:0000313" key="17">
    <source>
        <dbReference type="EMBL" id="NWH73613.1"/>
    </source>
</evidence>
<accession>A0A850X3X9</accession>
<keyword evidence="7" id="KW-0391">Immunity</keyword>
<feature type="non-terminal residue" evidence="17">
    <location>
        <position position="1"/>
    </location>
</feature>
<evidence type="ECO:0000256" key="10">
    <source>
        <dbReference type="ARBA" id="ARBA00023157"/>
    </source>
</evidence>
<keyword evidence="10 14" id="KW-1015">Disulfide bond</keyword>
<evidence type="ECO:0000256" key="11">
    <source>
        <dbReference type="ARBA" id="ARBA00023170"/>
    </source>
</evidence>
<dbReference type="InterPro" id="IPR015486">
    <property type="entry name" value="IL-2_rcpt_alpha"/>
</dbReference>
<dbReference type="GO" id="GO:0004911">
    <property type="term" value="F:interleukin-2 receptor activity"/>
    <property type="evidence" value="ECO:0007669"/>
    <property type="project" value="InterPro"/>
</dbReference>
<evidence type="ECO:0000256" key="8">
    <source>
        <dbReference type="ARBA" id="ARBA00022989"/>
    </source>
</evidence>
<feature type="disulfide bond" evidence="14">
    <location>
        <begin position="104"/>
        <end position="147"/>
    </location>
</feature>
<evidence type="ECO:0000313" key="18">
    <source>
        <dbReference type="Proteomes" id="UP000653271"/>
    </source>
</evidence>
<dbReference type="InterPro" id="IPR000436">
    <property type="entry name" value="Sushi_SCR_CCP_dom"/>
</dbReference>
<dbReference type="GO" id="GO:0019976">
    <property type="term" value="F:interleukin-2 binding"/>
    <property type="evidence" value="ECO:0007669"/>
    <property type="project" value="InterPro"/>
</dbReference>
<dbReference type="GO" id="GO:0016020">
    <property type="term" value="C:membrane"/>
    <property type="evidence" value="ECO:0007669"/>
    <property type="project" value="UniProtKB-SubCell"/>
</dbReference>
<feature type="region of interest" description="Disordered" evidence="15">
    <location>
        <begin position="70"/>
        <end position="112"/>
    </location>
</feature>
<evidence type="ECO:0000256" key="2">
    <source>
        <dbReference type="ARBA" id="ARBA00004479"/>
    </source>
</evidence>
<evidence type="ECO:0000256" key="5">
    <source>
        <dbReference type="ARBA" id="ARBA00022729"/>
    </source>
</evidence>
<dbReference type="CDD" id="cd00033">
    <property type="entry name" value="CCP"/>
    <property type="match status" value="2"/>
</dbReference>
<dbReference type="PROSITE" id="PS50923">
    <property type="entry name" value="SUSHI"/>
    <property type="match status" value="2"/>
</dbReference>
<dbReference type="GO" id="GO:0002376">
    <property type="term" value="P:immune system process"/>
    <property type="evidence" value="ECO:0007669"/>
    <property type="project" value="UniProtKB-KW"/>
</dbReference>
<keyword evidence="11" id="KW-0675">Receptor</keyword>
<reference evidence="17" key="1">
    <citation type="submission" date="2019-09" db="EMBL/GenBank/DDBJ databases">
        <title>Bird 10,000 Genomes (B10K) Project - Family phase.</title>
        <authorList>
            <person name="Zhang G."/>
        </authorList>
    </citation>
    <scope>NUCLEOTIDE SEQUENCE</scope>
    <source>
        <strain evidence="17">B10K-DU-008-47</strain>
        <tissue evidence="17">Mixed tissue sample</tissue>
    </source>
</reference>
<keyword evidence="8" id="KW-1133">Transmembrane helix</keyword>